<protein>
    <recommendedName>
        <fullName evidence="7">Pentraxin (PTX) domain-containing protein</fullName>
    </recommendedName>
</protein>
<dbReference type="InterPro" id="IPR033773">
    <property type="entry name" value="CBX7_C"/>
</dbReference>
<feature type="compositionally biased region" description="Basic residues" evidence="6">
    <location>
        <begin position="168"/>
        <end position="180"/>
    </location>
</feature>
<evidence type="ECO:0000256" key="3">
    <source>
        <dbReference type="ARBA" id="ARBA00023180"/>
    </source>
</evidence>
<dbReference type="PROSITE" id="PS51828">
    <property type="entry name" value="PTX_2"/>
    <property type="match status" value="1"/>
</dbReference>
<feature type="compositionally biased region" description="Polar residues" evidence="6">
    <location>
        <begin position="152"/>
        <end position="165"/>
    </location>
</feature>
<dbReference type="GO" id="GO:0035102">
    <property type="term" value="C:PRC1 complex"/>
    <property type="evidence" value="ECO:0007669"/>
    <property type="project" value="TreeGrafter"/>
</dbReference>
<dbReference type="GO" id="GO:0000122">
    <property type="term" value="P:negative regulation of transcription by RNA polymerase II"/>
    <property type="evidence" value="ECO:0007669"/>
    <property type="project" value="TreeGrafter"/>
</dbReference>
<gene>
    <name evidence="8" type="ORF">C0J50_21324</name>
</gene>
<evidence type="ECO:0000256" key="6">
    <source>
        <dbReference type="SAM" id="MobiDB-lite"/>
    </source>
</evidence>
<feature type="compositionally biased region" description="Basic residues" evidence="6">
    <location>
        <begin position="320"/>
        <end position="332"/>
    </location>
</feature>
<feature type="region of interest" description="Disordered" evidence="6">
    <location>
        <begin position="151"/>
        <end position="180"/>
    </location>
</feature>
<keyword evidence="2 4" id="KW-1015">Disulfide bond</keyword>
<dbReference type="EMBL" id="MU551670">
    <property type="protein sequence ID" value="KAI5619293.1"/>
    <property type="molecule type" value="Genomic_DNA"/>
</dbReference>
<dbReference type="InterPro" id="IPR013320">
    <property type="entry name" value="ConA-like_dom_sf"/>
</dbReference>
<dbReference type="Pfam" id="PF00354">
    <property type="entry name" value="Pentaxin"/>
    <property type="match status" value="1"/>
</dbReference>
<reference evidence="8" key="1">
    <citation type="submission" date="2018-07" db="EMBL/GenBank/DDBJ databases">
        <title>Comparative genomics of catfishes provides insights into carnivory and benthic adaptation.</title>
        <authorList>
            <person name="Zhang Y."/>
            <person name="Wang D."/>
            <person name="Peng Z."/>
            <person name="Zheng S."/>
            <person name="Shao F."/>
            <person name="Tao W."/>
        </authorList>
    </citation>
    <scope>NUCLEOTIDE SEQUENCE</scope>
    <source>
        <strain evidence="8">Chongqing</strain>
    </source>
</reference>
<evidence type="ECO:0000256" key="1">
    <source>
        <dbReference type="ARBA" id="ARBA00022837"/>
    </source>
</evidence>
<evidence type="ECO:0000256" key="2">
    <source>
        <dbReference type="ARBA" id="ARBA00023157"/>
    </source>
</evidence>
<name>A0AAD5AML8_SILAS</name>
<feature type="compositionally biased region" description="Polar residues" evidence="6">
    <location>
        <begin position="246"/>
        <end position="279"/>
    </location>
</feature>
<accession>A0AAD5AML8</accession>
<feature type="compositionally biased region" description="Pro residues" evidence="6">
    <location>
        <begin position="43"/>
        <end position="59"/>
    </location>
</feature>
<dbReference type="GO" id="GO:0003682">
    <property type="term" value="F:chromatin binding"/>
    <property type="evidence" value="ECO:0007669"/>
    <property type="project" value="TreeGrafter"/>
</dbReference>
<feature type="coiled-coil region" evidence="5">
    <location>
        <begin position="401"/>
        <end position="439"/>
    </location>
</feature>
<keyword evidence="9" id="KW-1185">Reference proteome</keyword>
<feature type="region of interest" description="Disordered" evidence="6">
    <location>
        <begin position="1"/>
        <end position="82"/>
    </location>
</feature>
<organism evidence="8 9">
    <name type="scientific">Silurus asotus</name>
    <name type="common">Amur catfish</name>
    <name type="synonym">Parasilurus asotus</name>
    <dbReference type="NCBI Taxonomy" id="30991"/>
    <lineage>
        <taxon>Eukaryota</taxon>
        <taxon>Metazoa</taxon>
        <taxon>Chordata</taxon>
        <taxon>Craniata</taxon>
        <taxon>Vertebrata</taxon>
        <taxon>Euteleostomi</taxon>
        <taxon>Actinopterygii</taxon>
        <taxon>Neopterygii</taxon>
        <taxon>Teleostei</taxon>
        <taxon>Ostariophysi</taxon>
        <taxon>Siluriformes</taxon>
        <taxon>Siluridae</taxon>
        <taxon>Silurus</taxon>
    </lineage>
</organism>
<evidence type="ECO:0000259" key="7">
    <source>
        <dbReference type="PROSITE" id="PS51828"/>
    </source>
</evidence>
<evidence type="ECO:0000313" key="9">
    <source>
        <dbReference type="Proteomes" id="UP001205998"/>
    </source>
</evidence>
<dbReference type="PANTHER" id="PTHR46389">
    <property type="entry name" value="POLYCOMB GROUP PROTEIN PC"/>
    <property type="match status" value="1"/>
</dbReference>
<keyword evidence="5" id="KW-0175">Coiled coil</keyword>
<dbReference type="Gene3D" id="2.60.120.200">
    <property type="match status" value="1"/>
</dbReference>
<feature type="region of interest" description="Disordered" evidence="6">
    <location>
        <begin position="219"/>
        <end position="348"/>
    </location>
</feature>
<proteinExistence type="predicted"/>
<feature type="compositionally biased region" description="Polar residues" evidence="6">
    <location>
        <begin position="64"/>
        <end position="74"/>
    </location>
</feature>
<dbReference type="AlphaFoldDB" id="A0AAD5AML8"/>
<dbReference type="PRINTS" id="PR00895">
    <property type="entry name" value="PENTAXIN"/>
</dbReference>
<comment type="caution">
    <text evidence="8">The sequence shown here is derived from an EMBL/GenBank/DDBJ whole genome shotgun (WGS) entry which is preliminary data.</text>
</comment>
<evidence type="ECO:0000313" key="8">
    <source>
        <dbReference type="EMBL" id="KAI5619293.1"/>
    </source>
</evidence>
<dbReference type="SUPFAM" id="SSF49899">
    <property type="entry name" value="Concanavalin A-like lectins/glucanases"/>
    <property type="match status" value="1"/>
</dbReference>
<dbReference type="Proteomes" id="UP001205998">
    <property type="component" value="Unassembled WGS sequence"/>
</dbReference>
<feature type="disulfide bond" evidence="4">
    <location>
        <begin position="495"/>
        <end position="554"/>
    </location>
</feature>
<dbReference type="InterPro" id="IPR052458">
    <property type="entry name" value="PcG_PRC1-like_component"/>
</dbReference>
<feature type="compositionally biased region" description="Low complexity" evidence="6">
    <location>
        <begin position="280"/>
        <end position="301"/>
    </location>
</feature>
<keyword evidence="3" id="KW-0325">Glycoprotein</keyword>
<evidence type="ECO:0000256" key="4">
    <source>
        <dbReference type="PROSITE-ProRule" id="PRU01172"/>
    </source>
</evidence>
<dbReference type="InterPro" id="IPR001759">
    <property type="entry name" value="PTX_dom"/>
</dbReference>
<evidence type="ECO:0000256" key="5">
    <source>
        <dbReference type="SAM" id="Coils"/>
    </source>
</evidence>
<dbReference type="Pfam" id="PF17218">
    <property type="entry name" value="CBX7_C"/>
    <property type="match status" value="1"/>
</dbReference>
<dbReference type="GO" id="GO:0000785">
    <property type="term" value="C:chromatin"/>
    <property type="evidence" value="ECO:0007669"/>
    <property type="project" value="TreeGrafter"/>
</dbReference>
<feature type="domain" description="Pentraxin (PTX)" evidence="7">
    <location>
        <begin position="465"/>
        <end position="666"/>
    </location>
</feature>
<feature type="non-terminal residue" evidence="8">
    <location>
        <position position="674"/>
    </location>
</feature>
<dbReference type="PANTHER" id="PTHR46389:SF4">
    <property type="entry name" value="CHROMOBOX PROTEIN HOMOLOG 6"/>
    <property type="match status" value="1"/>
</dbReference>
<feature type="compositionally biased region" description="Basic and acidic residues" evidence="6">
    <location>
        <begin position="219"/>
        <end position="239"/>
    </location>
</feature>
<sequence length="674" mass="74799">SREREQELYGPKKRGPKPKTLLLKSRAQAAESSPRVLEFKPIRPQPSSKPQPVPAPAPSYHPSIPSNAKLQSGAAQPKLKKDIHRCHRMARRPLPRPDPLAPPIGSSGPFSSRPPVSPFCETVRILNRKVKPREVKKGRVILNLKVMDKAGTANNKRTQNSSLQSHVGRPKIPSRNRVIGKSRKFGEVSFRCLQQPMSGAGFSVFRKPIEAYSMDTFEEKPKADQSGHKPEVSDGEPHLPHPPQFHPNQLPQSGDSISQISHAAKSTPQLTDSKAKLTQSAMPSSPMFSSSSSSSSLCSSSEDNEHILDLSVPHGTDRRARQRQHFRGRRQPKVPEIPISEEPSEEDQDLDWHPEMAAQCANVVITDVTTNLLTVTIKEFCHPPGLPAVASSPCCTNNLSSKKTQRSVENLERELKRKMQVLEEERKTIRKETQKHQQHIDHGLDAVHQRISSLEQGLSENRFPEGYRLSFPLRSSSMYALVKRAIPTLHALTVCMWLRPAQSILGTAVSYAVSEDPHELVLQQLVNGPVELLIKNEVAQFYLNLTAGSWQHVCASWNRRGGVWHVYVGGKLKGEGKDLATRHYIRPGGTLVLGQEQGSVGGLRFEASRALLGDLSQFNMWDRPLTRAELSALAHCSTGMLGNVVPWTSREVEVFGGVTKQSAEQCSHHTSVQQ</sequence>
<feature type="non-terminal residue" evidence="8">
    <location>
        <position position="1"/>
    </location>
</feature>
<keyword evidence="1" id="KW-0106">Calcium</keyword>
<dbReference type="SMART" id="SM00159">
    <property type="entry name" value="PTX"/>
    <property type="match status" value="1"/>
</dbReference>
<dbReference type="FunFam" id="2.60.120.200:FF:000012">
    <property type="entry name" value="neuronal pentraxin receptor"/>
    <property type="match status" value="1"/>
</dbReference>